<evidence type="ECO:0000313" key="2">
    <source>
        <dbReference type="EMBL" id="MDI5971323.1"/>
    </source>
</evidence>
<dbReference type="AlphaFoldDB" id="A0AA90K9L5"/>
<accession>A0AA90K9L5</accession>
<name>A0AA90K9L5_9ACTN</name>
<gene>
    <name evidence="2" type="ORF">POF50_018600</name>
</gene>
<dbReference type="EMBL" id="JABXJJ020000021">
    <property type="protein sequence ID" value="MDI5971323.1"/>
    <property type="molecule type" value="Genomic_DNA"/>
</dbReference>
<sequence>MGIRDVLSGVGSHYDRKLGTERGVRAQDLLREAPNELVSCVPSGLEIKASGGQGSATFTPWIGFYDPRETVSSQEGIYVVYIFAEDMRSVSLILNQGVSMLKRKHGIEGAIAILESTAQGIVHALPDDLVRRWRVDVDLKSSKSWRQRAYVAGSILVRDYELEDLPSEAELRADLREMVDVYRIAIDIKNRVPGDRGAEAVDRNAANYIANKVVGVRRFEEFKPKDSEAYRVFLKGRALSKGRNHERLVNDFAAHVQRGGFHPATVGASPRDLVVYRDEIEWLVEAKYVAEGNHREAVRQAIGQLLEYRFCLYGKGFYPCLIALFSEDVGDLFRQLLESVEICVIWRQGEEWSGSDRAKEWGFVSR</sequence>
<feature type="domain" description="Type IV methyl-directed restriction enzyme EcoKMcrB subunit DNA-binding" evidence="1">
    <location>
        <begin position="37"/>
        <end position="183"/>
    </location>
</feature>
<dbReference type="RefSeq" id="WP_271318047.1">
    <property type="nucleotide sequence ID" value="NZ_JABXJJ020000021.1"/>
</dbReference>
<protein>
    <submittedName>
        <fullName evidence="2">DUF3578 domain-containing protein</fullName>
    </submittedName>
</protein>
<reference evidence="2" key="1">
    <citation type="submission" date="2023-05" db="EMBL/GenBank/DDBJ databases">
        <title>Streptantibioticus silvisoli sp. nov., acidotolerant actinomycetes 1 from pine litter.</title>
        <authorList>
            <person name="Swiecimska M."/>
            <person name="Golinska P."/>
            <person name="Sangal V."/>
            <person name="Wachnowicz B."/>
            <person name="Goodfellow M."/>
        </authorList>
    </citation>
    <scope>NUCLEOTIDE SEQUENCE</scope>
    <source>
        <strain evidence="2">SL13</strain>
    </source>
</reference>
<dbReference type="InterPro" id="IPR021961">
    <property type="entry name" value="McrB_DNA-bd"/>
</dbReference>
<comment type="caution">
    <text evidence="2">The sequence shown here is derived from an EMBL/GenBank/DDBJ whole genome shotgun (WGS) entry which is preliminary data.</text>
</comment>
<organism evidence="2">
    <name type="scientific">Streptantibioticus silvisoli</name>
    <dbReference type="NCBI Taxonomy" id="2705255"/>
    <lineage>
        <taxon>Bacteria</taxon>
        <taxon>Bacillati</taxon>
        <taxon>Actinomycetota</taxon>
        <taxon>Actinomycetes</taxon>
        <taxon>Kitasatosporales</taxon>
        <taxon>Streptomycetaceae</taxon>
        <taxon>Streptantibioticus</taxon>
    </lineage>
</organism>
<dbReference type="Gene3D" id="3.30.920.90">
    <property type="match status" value="1"/>
</dbReference>
<proteinExistence type="predicted"/>
<evidence type="ECO:0000259" key="1">
    <source>
        <dbReference type="Pfam" id="PF12102"/>
    </source>
</evidence>
<dbReference type="Pfam" id="PF12102">
    <property type="entry name" value="MrcB_N"/>
    <property type="match status" value="1"/>
</dbReference>